<dbReference type="PANTHER" id="PTHR30298">
    <property type="entry name" value="H REPEAT-ASSOCIATED PREDICTED TRANSPOSASE"/>
    <property type="match status" value="1"/>
</dbReference>
<accession>A0A1Z3HTE4</accession>
<dbReference type="EMBL" id="CP021983">
    <property type="protein sequence ID" value="ASC73536.1"/>
    <property type="molecule type" value="Genomic_DNA"/>
</dbReference>
<feature type="domain" description="H repeat-associated protein N-terminal" evidence="1">
    <location>
        <begin position="25"/>
        <end position="103"/>
    </location>
</feature>
<protein>
    <submittedName>
        <fullName evidence="2">ISAs1 family transposase</fullName>
    </submittedName>
</protein>
<dbReference type="Proteomes" id="UP000191901">
    <property type="component" value="Chromosome"/>
</dbReference>
<proteinExistence type="predicted"/>
<dbReference type="KEGG" id="hhg:XM38_045030"/>
<dbReference type="PANTHER" id="PTHR30298:SF0">
    <property type="entry name" value="PROTEIN YBFL-RELATED"/>
    <property type="match status" value="1"/>
</dbReference>
<evidence type="ECO:0000313" key="3">
    <source>
        <dbReference type="Proteomes" id="UP000191901"/>
    </source>
</evidence>
<organism evidence="2 3">
    <name type="scientific">Halomicronema hongdechloris C2206</name>
    <dbReference type="NCBI Taxonomy" id="1641165"/>
    <lineage>
        <taxon>Bacteria</taxon>
        <taxon>Bacillati</taxon>
        <taxon>Cyanobacteriota</taxon>
        <taxon>Cyanophyceae</taxon>
        <taxon>Nodosilineales</taxon>
        <taxon>Nodosilineaceae</taxon>
        <taxon>Halomicronema</taxon>
    </lineage>
</organism>
<dbReference type="InterPro" id="IPR032806">
    <property type="entry name" value="YbfD_N"/>
</dbReference>
<gene>
    <name evidence="2" type="ORF">XM38_045030</name>
</gene>
<reference evidence="2 3" key="1">
    <citation type="journal article" date="2016" name="Biochim. Biophys. Acta">
        <title>Characterization of red-shifted phycobilisomes isolated from the chlorophyll f-containing cyanobacterium Halomicronema hongdechloris.</title>
        <authorList>
            <person name="Li Y."/>
            <person name="Lin Y."/>
            <person name="Garvey C.J."/>
            <person name="Birch D."/>
            <person name="Corkery R.W."/>
            <person name="Loughlin P.C."/>
            <person name="Scheer H."/>
            <person name="Willows R.D."/>
            <person name="Chen M."/>
        </authorList>
    </citation>
    <scope>NUCLEOTIDE SEQUENCE [LARGE SCALE GENOMIC DNA]</scope>
    <source>
        <strain evidence="2 3">C2206</strain>
    </source>
</reference>
<keyword evidence="3" id="KW-1185">Reference proteome</keyword>
<evidence type="ECO:0000259" key="1">
    <source>
        <dbReference type="Pfam" id="PF13808"/>
    </source>
</evidence>
<name>A0A1Z3HTE4_9CYAN</name>
<evidence type="ECO:0000313" key="2">
    <source>
        <dbReference type="EMBL" id="ASC73536.1"/>
    </source>
</evidence>
<dbReference type="InterPro" id="IPR051698">
    <property type="entry name" value="Transposase_11-like"/>
</dbReference>
<dbReference type="AlphaFoldDB" id="A0A1Z3HTE4"/>
<dbReference type="Pfam" id="PF13808">
    <property type="entry name" value="DDE_Tnp_1_assoc"/>
    <property type="match status" value="1"/>
</dbReference>
<sequence>MSKGFAPSVASAPSATAQKLRQSFIERFEALEDPRVKRQPEHLLVDIVAIAILAVLSGANDMVAVATYGKAKQSWLETFLALPNGIPSHDTFSRVLALVDHERNHHHCRN</sequence>